<comment type="caution">
    <text evidence="2">The sequence shown here is derived from an EMBL/GenBank/DDBJ whole genome shotgun (WGS) entry which is preliminary data.</text>
</comment>
<reference evidence="2 3" key="1">
    <citation type="submission" date="2024-11" db="EMBL/GenBank/DDBJ databases">
        <title>Chromosome-level genome assembly of the freshwater bivalve Anodonta woodiana.</title>
        <authorList>
            <person name="Chen X."/>
        </authorList>
    </citation>
    <scope>NUCLEOTIDE SEQUENCE [LARGE SCALE GENOMIC DNA]</scope>
    <source>
        <strain evidence="2">MN2024</strain>
        <tissue evidence="2">Gills</tissue>
    </source>
</reference>
<dbReference type="Proteomes" id="UP001634394">
    <property type="component" value="Unassembled WGS sequence"/>
</dbReference>
<gene>
    <name evidence="2" type="ORF">ACJMK2_000378</name>
</gene>
<feature type="non-terminal residue" evidence="2">
    <location>
        <position position="1"/>
    </location>
</feature>
<evidence type="ECO:0000313" key="2">
    <source>
        <dbReference type="EMBL" id="KAL3887993.1"/>
    </source>
</evidence>
<dbReference type="SUPFAM" id="SSF56219">
    <property type="entry name" value="DNase I-like"/>
    <property type="match status" value="1"/>
</dbReference>
<dbReference type="Gene3D" id="3.60.10.10">
    <property type="entry name" value="Endonuclease/exonuclease/phosphatase"/>
    <property type="match status" value="1"/>
</dbReference>
<dbReference type="EMBL" id="JBJQND010000001">
    <property type="protein sequence ID" value="KAL3887993.1"/>
    <property type="molecule type" value="Genomic_DNA"/>
</dbReference>
<feature type="domain" description="Endonuclease/exonuclease/phosphatase" evidence="1">
    <location>
        <begin position="5"/>
        <end position="61"/>
    </location>
</feature>
<sequence>ELEPIFRTISTLITCERTVICGDFNAHNKQWGGGMTDKRGRLIEAWANTSTLTILNDGAGTRLNP</sequence>
<dbReference type="Pfam" id="PF14529">
    <property type="entry name" value="Exo_endo_phos_2"/>
    <property type="match status" value="1"/>
</dbReference>
<evidence type="ECO:0000259" key="1">
    <source>
        <dbReference type="Pfam" id="PF14529"/>
    </source>
</evidence>
<dbReference type="InterPro" id="IPR005135">
    <property type="entry name" value="Endo/exonuclease/phosphatase"/>
</dbReference>
<accession>A0ABD3XSJ2</accession>
<proteinExistence type="predicted"/>
<protein>
    <recommendedName>
        <fullName evidence="1">Endonuclease/exonuclease/phosphatase domain-containing protein</fullName>
    </recommendedName>
</protein>
<dbReference type="AlphaFoldDB" id="A0ABD3XSJ2"/>
<keyword evidence="3" id="KW-1185">Reference proteome</keyword>
<name>A0ABD3XSJ2_SINWO</name>
<organism evidence="2 3">
    <name type="scientific">Sinanodonta woodiana</name>
    <name type="common">Chinese pond mussel</name>
    <name type="synonym">Anodonta woodiana</name>
    <dbReference type="NCBI Taxonomy" id="1069815"/>
    <lineage>
        <taxon>Eukaryota</taxon>
        <taxon>Metazoa</taxon>
        <taxon>Spiralia</taxon>
        <taxon>Lophotrochozoa</taxon>
        <taxon>Mollusca</taxon>
        <taxon>Bivalvia</taxon>
        <taxon>Autobranchia</taxon>
        <taxon>Heteroconchia</taxon>
        <taxon>Palaeoheterodonta</taxon>
        <taxon>Unionida</taxon>
        <taxon>Unionoidea</taxon>
        <taxon>Unionidae</taxon>
        <taxon>Unioninae</taxon>
        <taxon>Sinanodonta</taxon>
    </lineage>
</organism>
<evidence type="ECO:0000313" key="3">
    <source>
        <dbReference type="Proteomes" id="UP001634394"/>
    </source>
</evidence>
<dbReference type="InterPro" id="IPR036691">
    <property type="entry name" value="Endo/exonu/phosph_ase_sf"/>
</dbReference>
<feature type="non-terminal residue" evidence="2">
    <location>
        <position position="65"/>
    </location>
</feature>